<evidence type="ECO:0000256" key="5">
    <source>
        <dbReference type="PROSITE-ProRule" id="PRU00309"/>
    </source>
</evidence>
<reference evidence="9" key="1">
    <citation type="submission" date="2025-08" db="UniProtKB">
        <authorList>
            <consortium name="RefSeq"/>
        </authorList>
    </citation>
    <scope>IDENTIFICATION</scope>
    <source>
        <strain evidence="9">Quisiro</strain>
        <tissue evidence="9">Liver</tissue>
    </source>
</reference>
<evidence type="ECO:0000256" key="6">
    <source>
        <dbReference type="SAM" id="MobiDB-lite"/>
    </source>
</evidence>
<feature type="region of interest" description="Disordered" evidence="6">
    <location>
        <begin position="257"/>
        <end position="285"/>
    </location>
</feature>
<feature type="region of interest" description="Disordered" evidence="6">
    <location>
        <begin position="152"/>
        <end position="184"/>
    </location>
</feature>
<dbReference type="SMART" id="SM00692">
    <property type="entry name" value="DM3"/>
    <property type="match status" value="1"/>
</dbReference>
<proteinExistence type="predicted"/>
<dbReference type="Proteomes" id="UP000192220">
    <property type="component" value="Unplaced"/>
</dbReference>
<dbReference type="GO" id="GO:0003677">
    <property type="term" value="F:DNA binding"/>
    <property type="evidence" value="ECO:0007669"/>
    <property type="project" value="UniProtKB-UniRule"/>
</dbReference>
<dbReference type="AlphaFoldDB" id="A0A2I4C048"/>
<protein>
    <submittedName>
        <fullName evidence="9">Uncharacterized protein LOC106524202</fullName>
    </submittedName>
</protein>
<keyword evidence="1" id="KW-0479">Metal-binding</keyword>
<keyword evidence="2 5" id="KW-0863">Zinc-finger</keyword>
<dbReference type="Pfam" id="PF05485">
    <property type="entry name" value="THAP"/>
    <property type="match status" value="1"/>
</dbReference>
<dbReference type="SMART" id="SM00980">
    <property type="entry name" value="THAP"/>
    <property type="match status" value="1"/>
</dbReference>
<keyword evidence="8" id="KW-1185">Reference proteome</keyword>
<evidence type="ECO:0000256" key="1">
    <source>
        <dbReference type="ARBA" id="ARBA00022723"/>
    </source>
</evidence>
<dbReference type="RefSeq" id="XP_013873370.1">
    <property type="nucleotide sequence ID" value="XM_014017916.1"/>
</dbReference>
<dbReference type="InterPro" id="IPR038441">
    <property type="entry name" value="THAP_Znf_sf"/>
</dbReference>
<dbReference type="PROSITE" id="PS50950">
    <property type="entry name" value="ZF_THAP"/>
    <property type="match status" value="1"/>
</dbReference>
<dbReference type="KEGG" id="alim:106524202"/>
<feature type="domain" description="THAP-type" evidence="7">
    <location>
        <begin position="1"/>
        <end position="86"/>
    </location>
</feature>
<sequence length="285" mass="31379">MSSKTVRKCIVASCSSTVGLHGFPEDLEVKRMWVRALRLSDGDNIPPGFGVCSKHFTRDSFSNYVQFNMGFIKQLYLKSTAVPILQQQQGFTLLSPNLKREIGCQTDPVLTKYASVQVDLKPAKRNKAIQARAPSRTVCCYTETFTELSLPQSTTSPVKKVRRQRGGASADDSSSHQDAKEPTAPLMTSFSDVAPWAQDQTDYVVEEEQLLELFGTCPLCKQSCTVENTTTGTLVHINQQCNHCEFTNKWCSQPLANNPEGDDQPCAEPLSSGSTGPQTSAEKQT</sequence>
<gene>
    <name evidence="9" type="primary">LOC106524202</name>
</gene>
<name>A0A2I4C048_AUSLI</name>
<evidence type="ECO:0000313" key="8">
    <source>
        <dbReference type="Proteomes" id="UP000192220"/>
    </source>
</evidence>
<dbReference type="GO" id="GO:0008270">
    <property type="term" value="F:zinc ion binding"/>
    <property type="evidence" value="ECO:0007669"/>
    <property type="project" value="UniProtKB-KW"/>
</dbReference>
<evidence type="ECO:0000256" key="2">
    <source>
        <dbReference type="ARBA" id="ARBA00022771"/>
    </source>
</evidence>
<dbReference type="GeneID" id="106524202"/>
<organism evidence="8 9">
    <name type="scientific">Austrofundulus limnaeus</name>
    <name type="common">Annual killifish</name>
    <dbReference type="NCBI Taxonomy" id="52670"/>
    <lineage>
        <taxon>Eukaryota</taxon>
        <taxon>Metazoa</taxon>
        <taxon>Chordata</taxon>
        <taxon>Craniata</taxon>
        <taxon>Vertebrata</taxon>
        <taxon>Euteleostomi</taxon>
        <taxon>Actinopterygii</taxon>
        <taxon>Neopterygii</taxon>
        <taxon>Teleostei</taxon>
        <taxon>Neoteleostei</taxon>
        <taxon>Acanthomorphata</taxon>
        <taxon>Ovalentaria</taxon>
        <taxon>Atherinomorphae</taxon>
        <taxon>Cyprinodontiformes</taxon>
        <taxon>Rivulidae</taxon>
        <taxon>Austrofundulus</taxon>
    </lineage>
</organism>
<evidence type="ECO:0000259" key="7">
    <source>
        <dbReference type="PROSITE" id="PS50950"/>
    </source>
</evidence>
<evidence type="ECO:0000256" key="3">
    <source>
        <dbReference type="ARBA" id="ARBA00022833"/>
    </source>
</evidence>
<keyword evidence="4 5" id="KW-0238">DNA-binding</keyword>
<feature type="compositionally biased region" description="Polar residues" evidence="6">
    <location>
        <begin position="271"/>
        <end position="285"/>
    </location>
</feature>
<evidence type="ECO:0000256" key="4">
    <source>
        <dbReference type="ARBA" id="ARBA00023125"/>
    </source>
</evidence>
<dbReference type="SUPFAM" id="SSF57716">
    <property type="entry name" value="Glucocorticoid receptor-like (DNA-binding domain)"/>
    <property type="match status" value="1"/>
</dbReference>
<accession>A0A2I4C048</accession>
<dbReference type="InParanoid" id="A0A2I4C048"/>
<dbReference type="InterPro" id="IPR006612">
    <property type="entry name" value="THAP_Znf"/>
</dbReference>
<keyword evidence="3" id="KW-0862">Zinc</keyword>
<evidence type="ECO:0000313" key="9">
    <source>
        <dbReference type="RefSeq" id="XP_013873370.1"/>
    </source>
</evidence>
<dbReference type="Gene3D" id="6.20.210.20">
    <property type="entry name" value="THAP domain"/>
    <property type="match status" value="1"/>
</dbReference>
<dbReference type="OrthoDB" id="5967653at2759"/>